<keyword evidence="2" id="KW-0333">Golgi apparatus</keyword>
<evidence type="ECO:0000313" key="5">
    <source>
        <dbReference type="EMBL" id="GAA3674615.1"/>
    </source>
</evidence>
<dbReference type="RefSeq" id="WP_344880815.1">
    <property type="nucleotide sequence ID" value="NZ_BAAAZP010000082.1"/>
</dbReference>
<dbReference type="EMBL" id="BAAAZP010000082">
    <property type="protein sequence ID" value="GAA3674615.1"/>
    <property type="molecule type" value="Genomic_DNA"/>
</dbReference>
<evidence type="ECO:0008006" key="7">
    <source>
        <dbReference type="Google" id="ProtNLM"/>
    </source>
</evidence>
<gene>
    <name evidence="5" type="ORF">GCM10022224_043600</name>
</gene>
<accession>A0ABP7BZP5</accession>
<organism evidence="5 6">
    <name type="scientific">Nonomuraea antimicrobica</name>
    <dbReference type="NCBI Taxonomy" id="561173"/>
    <lineage>
        <taxon>Bacteria</taxon>
        <taxon>Bacillati</taxon>
        <taxon>Actinomycetota</taxon>
        <taxon>Actinomycetes</taxon>
        <taxon>Streptosporangiales</taxon>
        <taxon>Streptosporangiaceae</taxon>
        <taxon>Nonomuraea</taxon>
    </lineage>
</organism>
<dbReference type="Pfam" id="PF05719">
    <property type="entry name" value="GPP34"/>
    <property type="match status" value="1"/>
</dbReference>
<dbReference type="InterPro" id="IPR008628">
    <property type="entry name" value="GPP34-like"/>
</dbReference>
<evidence type="ECO:0000313" key="6">
    <source>
        <dbReference type="Proteomes" id="UP001500902"/>
    </source>
</evidence>
<dbReference type="InterPro" id="IPR038261">
    <property type="entry name" value="GPP34-like_sf"/>
</dbReference>
<sequence length="212" mass="22888">MDLLIAEEILLLAYRPKGTPLVNLELLDHTLSAAVLSELCVLDRLVFEGGRLRPIGSGPVGDAELDTALAQLAVPEEPPEFGEWWQAMSTTPRRRERLLGRLEERGAIRAETRTYLRLFKEEVFAEADPAFRDSVKERVPAALAEAEPDRRMVALVSLAHAAGLVAKVFPKADRRRAADLAGRDRLGAVVAVAFKNAAAQSVGKMAGGVGGG</sequence>
<reference evidence="6" key="1">
    <citation type="journal article" date="2019" name="Int. J. Syst. Evol. Microbiol.">
        <title>The Global Catalogue of Microorganisms (GCM) 10K type strain sequencing project: providing services to taxonomists for standard genome sequencing and annotation.</title>
        <authorList>
            <consortium name="The Broad Institute Genomics Platform"/>
            <consortium name="The Broad Institute Genome Sequencing Center for Infectious Disease"/>
            <person name="Wu L."/>
            <person name="Ma J."/>
        </authorList>
    </citation>
    <scope>NUCLEOTIDE SEQUENCE [LARGE SCALE GENOMIC DNA]</scope>
    <source>
        <strain evidence="6">JCM 16904</strain>
    </source>
</reference>
<comment type="subcellular location">
    <subcellularLocation>
        <location evidence="1">Golgi apparatus membrane</location>
        <topology evidence="1">Peripheral membrane protein</topology>
        <orientation evidence="1">Cytoplasmic side</orientation>
    </subcellularLocation>
</comment>
<keyword evidence="4" id="KW-0472">Membrane</keyword>
<evidence type="ECO:0000256" key="4">
    <source>
        <dbReference type="ARBA" id="ARBA00023136"/>
    </source>
</evidence>
<protein>
    <recommendedName>
        <fullName evidence="7">Golgi phosphoprotein 3 (GPP34)</fullName>
    </recommendedName>
</protein>
<evidence type="ECO:0000256" key="2">
    <source>
        <dbReference type="ARBA" id="ARBA00023034"/>
    </source>
</evidence>
<comment type="caution">
    <text evidence="5">The sequence shown here is derived from an EMBL/GenBank/DDBJ whole genome shotgun (WGS) entry which is preliminary data.</text>
</comment>
<dbReference type="Gene3D" id="1.10.3630.10">
    <property type="entry name" value="yeast vps74-n-term truncation variant domain like"/>
    <property type="match status" value="1"/>
</dbReference>
<keyword evidence="6" id="KW-1185">Reference proteome</keyword>
<evidence type="ECO:0000256" key="1">
    <source>
        <dbReference type="ARBA" id="ARBA00004255"/>
    </source>
</evidence>
<name>A0ABP7BZP5_9ACTN</name>
<dbReference type="Proteomes" id="UP001500902">
    <property type="component" value="Unassembled WGS sequence"/>
</dbReference>
<evidence type="ECO:0000256" key="3">
    <source>
        <dbReference type="ARBA" id="ARBA00023121"/>
    </source>
</evidence>
<proteinExistence type="predicted"/>
<keyword evidence="3" id="KW-0446">Lipid-binding</keyword>